<protein>
    <submittedName>
        <fullName evidence="1">Uncharacterized protein</fullName>
    </submittedName>
</protein>
<keyword evidence="2" id="KW-1185">Reference proteome</keyword>
<gene>
    <name evidence="1" type="ORF">CO726_24240</name>
</gene>
<dbReference type="EMBL" id="NWUW01000025">
    <property type="protein sequence ID" value="PIE92815.1"/>
    <property type="molecule type" value="Genomic_DNA"/>
</dbReference>
<sequence>MNELVKKTIQHFYVNGDENEYLSTCENRIELPKELTVFVNNACIQTIPFYNDDIWPSEKFIFKFEPYRKDNLQINYSSTVLISKLAPVFYLQHEFSVDCPDDTSLMSTLDGESTQAYTIQQLEFEQQVIQSLTSNNYTQLSYAEVNEVVMDLKFPEGVTFFGPQVTVEYAMFHDVLDLCPE</sequence>
<evidence type="ECO:0000313" key="2">
    <source>
        <dbReference type="Proteomes" id="UP000228484"/>
    </source>
</evidence>
<dbReference type="Proteomes" id="UP000228484">
    <property type="component" value="Unassembled WGS sequence"/>
</dbReference>
<dbReference type="RefSeq" id="WP_099685946.1">
    <property type="nucleotide sequence ID" value="NZ_NWUW01000025.1"/>
</dbReference>
<comment type="caution">
    <text evidence="1">The sequence shown here is derived from an EMBL/GenBank/DDBJ whole genome shotgun (WGS) entry which is preliminary data.</text>
</comment>
<evidence type="ECO:0000313" key="1">
    <source>
        <dbReference type="EMBL" id="PIE92815.1"/>
    </source>
</evidence>
<accession>A0A2G6Q7T9</accession>
<reference evidence="1 2" key="1">
    <citation type="submission" date="2017-09" db="EMBL/GenBank/DDBJ databases">
        <title>Biocontrol bacteria screening and application from spent mushroom substrate.</title>
        <authorList>
            <person name="Sun X."/>
        </authorList>
    </citation>
    <scope>NUCLEOTIDE SEQUENCE [LARGE SCALE GENOMIC DNA]</scope>
    <source>
        <strain evidence="1 2">100374</strain>
    </source>
</reference>
<name>A0A2G6Q7T9_9BACI</name>
<proteinExistence type="predicted"/>
<organism evidence="1 2">
    <name type="scientific">Bacillus fungorum</name>
    <dbReference type="NCBI Taxonomy" id="2039284"/>
    <lineage>
        <taxon>Bacteria</taxon>
        <taxon>Bacillati</taxon>
        <taxon>Bacillota</taxon>
        <taxon>Bacilli</taxon>
        <taxon>Bacillales</taxon>
        <taxon>Bacillaceae</taxon>
        <taxon>Bacillus</taxon>
    </lineage>
</organism>
<dbReference type="AlphaFoldDB" id="A0A2G6Q7T9"/>